<dbReference type="InterPro" id="IPR057599">
    <property type="entry name" value="TORTIFOLIA1/TORL1-2_C"/>
</dbReference>
<dbReference type="GeneID" id="7825227"/>
<reference evidence="3" key="1">
    <citation type="journal article" date="2006" name="PLoS Biol.">
        <title>Macronuclear genome sequence of the ciliate Tetrahymena thermophila, a model eukaryote.</title>
        <authorList>
            <person name="Eisen J.A."/>
            <person name="Coyne R.S."/>
            <person name="Wu M."/>
            <person name="Wu D."/>
            <person name="Thiagarajan M."/>
            <person name="Wortman J.R."/>
            <person name="Badger J.H."/>
            <person name="Ren Q."/>
            <person name="Amedeo P."/>
            <person name="Jones K.M."/>
            <person name="Tallon L.J."/>
            <person name="Delcher A.L."/>
            <person name="Salzberg S.L."/>
            <person name="Silva J.C."/>
            <person name="Haas B.J."/>
            <person name="Majoros W.H."/>
            <person name="Farzad M."/>
            <person name="Carlton J.M."/>
            <person name="Smith R.K. Jr."/>
            <person name="Garg J."/>
            <person name="Pearlman R.E."/>
            <person name="Karrer K.M."/>
            <person name="Sun L."/>
            <person name="Manning G."/>
            <person name="Elde N.C."/>
            <person name="Turkewitz A.P."/>
            <person name="Asai D.J."/>
            <person name="Wilkes D.E."/>
            <person name="Wang Y."/>
            <person name="Cai H."/>
            <person name="Collins K."/>
            <person name="Stewart B.A."/>
            <person name="Lee S.R."/>
            <person name="Wilamowska K."/>
            <person name="Weinberg Z."/>
            <person name="Ruzzo W.L."/>
            <person name="Wloga D."/>
            <person name="Gaertig J."/>
            <person name="Frankel J."/>
            <person name="Tsao C.-C."/>
            <person name="Gorovsky M.A."/>
            <person name="Keeling P.J."/>
            <person name="Waller R.F."/>
            <person name="Patron N.J."/>
            <person name="Cherry J.M."/>
            <person name="Stover N.A."/>
            <person name="Krieger C.J."/>
            <person name="del Toro C."/>
            <person name="Ryder H.F."/>
            <person name="Williamson S.C."/>
            <person name="Barbeau R.A."/>
            <person name="Hamilton E.P."/>
            <person name="Orias E."/>
        </authorList>
    </citation>
    <scope>NUCLEOTIDE SEQUENCE [LARGE SCALE GENOMIC DNA]</scope>
    <source>
        <strain evidence="3">SB210</strain>
    </source>
</reference>
<dbReference type="Pfam" id="PF24713">
    <property type="entry name" value="TOR1L1_C"/>
    <property type="match status" value="1"/>
</dbReference>
<dbReference type="HOGENOM" id="CLU_1063477_0_0_1"/>
<evidence type="ECO:0000313" key="2">
    <source>
        <dbReference type="EMBL" id="EAS01286.1"/>
    </source>
</evidence>
<sequence length="262" mass="31359">MNNQYVDFKDNKESLDHVRDKFNKSESILSEESIRDIIRKEIIQNGVNNQEQLKYNENINYENKKVSFSDNITKQQNKTRLIKDLHDFDAHQSRNQYQYKDFDYKAQQMNEDLRNTVLFEEIPNQKQKIKQFNNSLWDEILLFYEKNDLNSCYQIVLDEEDDVYLIKLMMLTGPCLKNLDINNSKRLMSRLCMILDSKFLEKIYLEIFDHSLQERILDNLTPIEQKKLTNEVYKLSSSSNSQVGEKSAELYIRLAQKFSQNY</sequence>
<dbReference type="eggNOG" id="ENOG502T2GD">
    <property type="taxonomic scope" value="Eukaryota"/>
</dbReference>
<dbReference type="EMBL" id="GG662603">
    <property type="protein sequence ID" value="EAS01286.1"/>
    <property type="molecule type" value="Genomic_DNA"/>
</dbReference>
<evidence type="ECO:0000313" key="3">
    <source>
        <dbReference type="Proteomes" id="UP000009168"/>
    </source>
</evidence>
<dbReference type="KEGG" id="tet:TTHERM_00148960"/>
<gene>
    <name evidence="2" type="ORF">TTHERM_00148960</name>
</gene>
<protein>
    <recommendedName>
        <fullName evidence="1">TORTIFOLIA1/TORL1-2 C-terminal domain-containing protein</fullName>
    </recommendedName>
</protein>
<name>I7LWA9_TETTS</name>
<keyword evidence="3" id="KW-1185">Reference proteome</keyword>
<evidence type="ECO:0000259" key="1">
    <source>
        <dbReference type="Pfam" id="PF24713"/>
    </source>
</evidence>
<dbReference type="InParanoid" id="I7LWA9"/>
<organism evidence="2 3">
    <name type="scientific">Tetrahymena thermophila (strain SB210)</name>
    <dbReference type="NCBI Taxonomy" id="312017"/>
    <lineage>
        <taxon>Eukaryota</taxon>
        <taxon>Sar</taxon>
        <taxon>Alveolata</taxon>
        <taxon>Ciliophora</taxon>
        <taxon>Intramacronucleata</taxon>
        <taxon>Oligohymenophorea</taxon>
        <taxon>Hymenostomatida</taxon>
        <taxon>Tetrahymenina</taxon>
        <taxon>Tetrahymenidae</taxon>
        <taxon>Tetrahymena</taxon>
    </lineage>
</organism>
<dbReference type="OrthoDB" id="297766at2759"/>
<dbReference type="AlphaFoldDB" id="I7LWA9"/>
<dbReference type="Proteomes" id="UP000009168">
    <property type="component" value="Unassembled WGS sequence"/>
</dbReference>
<proteinExistence type="predicted"/>
<dbReference type="RefSeq" id="XP_001021531.1">
    <property type="nucleotide sequence ID" value="XM_001021531.1"/>
</dbReference>
<accession>I7LWA9</accession>
<feature type="domain" description="TORTIFOLIA1/TORL1-2 C-terminal" evidence="1">
    <location>
        <begin position="137"/>
        <end position="206"/>
    </location>
</feature>